<name>A0ABY2SR32_9HYPH</name>
<organism evidence="1 2">
    <name type="scientific">Martelella alba</name>
    <dbReference type="NCBI Taxonomy" id="2590451"/>
    <lineage>
        <taxon>Bacteria</taxon>
        <taxon>Pseudomonadati</taxon>
        <taxon>Pseudomonadota</taxon>
        <taxon>Alphaproteobacteria</taxon>
        <taxon>Hyphomicrobiales</taxon>
        <taxon>Aurantimonadaceae</taxon>
        <taxon>Martelella</taxon>
    </lineage>
</organism>
<proteinExistence type="predicted"/>
<gene>
    <name evidence="1" type="ORF">FCN80_00895</name>
</gene>
<dbReference type="Proteomes" id="UP000305202">
    <property type="component" value="Unassembled WGS sequence"/>
</dbReference>
<comment type="caution">
    <text evidence="1">The sequence shown here is derived from an EMBL/GenBank/DDBJ whole genome shotgun (WGS) entry which is preliminary data.</text>
</comment>
<protein>
    <submittedName>
        <fullName evidence="1">Uncharacterized protein</fullName>
    </submittedName>
</protein>
<reference evidence="1 2" key="1">
    <citation type="submission" date="2019-04" db="EMBL/GenBank/DDBJ databases">
        <authorList>
            <person name="Li M."/>
            <person name="Gao C."/>
        </authorList>
    </citation>
    <scope>NUCLEOTIDE SEQUENCE [LARGE SCALE GENOMIC DNA]</scope>
    <source>
        <strain evidence="1 2">BGMRC 2031</strain>
    </source>
</reference>
<evidence type="ECO:0000313" key="1">
    <source>
        <dbReference type="EMBL" id="TKI08642.1"/>
    </source>
</evidence>
<accession>A0ABY2SR32</accession>
<keyword evidence="2" id="KW-1185">Reference proteome</keyword>
<dbReference type="EMBL" id="SZPQ01000001">
    <property type="protein sequence ID" value="TKI08642.1"/>
    <property type="molecule type" value="Genomic_DNA"/>
</dbReference>
<evidence type="ECO:0000313" key="2">
    <source>
        <dbReference type="Proteomes" id="UP000305202"/>
    </source>
</evidence>
<sequence>METKSYGPTEAQEAAVKTLSRNGWTYSGGEYWNKPVVKCTCPSGSGGLEWPCPVHAPGEMPDSKELQFEIDHMEDWEGKGETDFSQLICWLKELQRRRAVMAAQPIQVMSDLDEMTPDPDADVIDPGFIAGWNAHRAAKLGKPPAHPDDAAIDRFAIVMKRKMKASRAKGRRGWEVPAEVSGEQLADMLIHHLTKGNDGTFVDVANFCMMLDQRGESPLLLQDAAISACQAAMQPAASLPAGWKLVPIEPTAEMLVAGTLVSEFQEDPGGMYRAMLAATPSSSTEGNHE</sequence>
<dbReference type="RefSeq" id="WP_136987933.1">
    <property type="nucleotide sequence ID" value="NZ_SZPQ01000001.1"/>
</dbReference>